<gene>
    <name evidence="2" type="ORF">B0I35DRAFT_416927</name>
</gene>
<reference evidence="2" key="1">
    <citation type="journal article" date="2021" name="Nat. Commun.">
        <title>Genetic determinants of endophytism in the Arabidopsis root mycobiome.</title>
        <authorList>
            <person name="Mesny F."/>
            <person name="Miyauchi S."/>
            <person name="Thiergart T."/>
            <person name="Pickel B."/>
            <person name="Atanasova L."/>
            <person name="Karlsson M."/>
            <person name="Huettel B."/>
            <person name="Barry K.W."/>
            <person name="Haridas S."/>
            <person name="Chen C."/>
            <person name="Bauer D."/>
            <person name="Andreopoulos W."/>
            <person name="Pangilinan J."/>
            <person name="LaButti K."/>
            <person name="Riley R."/>
            <person name="Lipzen A."/>
            <person name="Clum A."/>
            <person name="Drula E."/>
            <person name="Henrissat B."/>
            <person name="Kohler A."/>
            <person name="Grigoriev I.V."/>
            <person name="Martin F.M."/>
            <person name="Hacquard S."/>
        </authorList>
    </citation>
    <scope>NUCLEOTIDE SEQUENCE</scope>
    <source>
        <strain evidence="2">MPI-CAGE-CH-0235</strain>
    </source>
</reference>
<feature type="compositionally biased region" description="Polar residues" evidence="1">
    <location>
        <begin position="247"/>
        <end position="262"/>
    </location>
</feature>
<feature type="compositionally biased region" description="Basic and acidic residues" evidence="1">
    <location>
        <begin position="87"/>
        <end position="100"/>
    </location>
</feature>
<sequence length="328" mass="36563">MTRRLPWKRDESDLKPTRTPDSPATASPQQIVPKPPGVRSSSPTKRKRESESNEEDETAEPNQPRNSTHDIPSRARRSPSTSPPREPPQEKHIDAGSDADDRFRMVEDEFLHVAQRFTERLHRAEYARLKLLASKQNAAAISQIERPVVGRETTDTRRRREAAGRVIRQRGMLQENATASALPWAGTGLQGLMNRPSTQAEMVPYASSSQPKTRAAAGFLSSASSQHPSVHRHTPQRPGAHGLARNAGTSPSSHTRSPNATVHQLRPATSIRPSKVSTLASISDDDEDDPFGLQRRQMRREQSREQLRKTQRQTAQTAPSRDTIPSFL</sequence>
<feature type="compositionally biased region" description="Basic and acidic residues" evidence="1">
    <location>
        <begin position="299"/>
        <end position="308"/>
    </location>
</feature>
<evidence type="ECO:0000256" key="1">
    <source>
        <dbReference type="SAM" id="MobiDB-lite"/>
    </source>
</evidence>
<dbReference type="EMBL" id="JAGPNK010000001">
    <property type="protein sequence ID" value="KAH7328243.1"/>
    <property type="molecule type" value="Genomic_DNA"/>
</dbReference>
<protein>
    <submittedName>
        <fullName evidence="2">Uncharacterized protein</fullName>
    </submittedName>
</protein>
<feature type="compositionally biased region" description="Polar residues" evidence="1">
    <location>
        <begin position="201"/>
        <end position="212"/>
    </location>
</feature>
<evidence type="ECO:0000313" key="2">
    <source>
        <dbReference type="EMBL" id="KAH7328243.1"/>
    </source>
</evidence>
<feature type="region of interest" description="Disordered" evidence="1">
    <location>
        <begin position="1"/>
        <end position="100"/>
    </location>
</feature>
<accession>A0A8K0WW31</accession>
<feature type="region of interest" description="Disordered" evidence="1">
    <location>
        <begin position="201"/>
        <end position="328"/>
    </location>
</feature>
<organism evidence="2 3">
    <name type="scientific">Stachybotrys elegans</name>
    <dbReference type="NCBI Taxonomy" id="80388"/>
    <lineage>
        <taxon>Eukaryota</taxon>
        <taxon>Fungi</taxon>
        <taxon>Dikarya</taxon>
        <taxon>Ascomycota</taxon>
        <taxon>Pezizomycotina</taxon>
        <taxon>Sordariomycetes</taxon>
        <taxon>Hypocreomycetidae</taxon>
        <taxon>Hypocreales</taxon>
        <taxon>Stachybotryaceae</taxon>
        <taxon>Stachybotrys</taxon>
    </lineage>
</organism>
<keyword evidence="3" id="KW-1185">Reference proteome</keyword>
<evidence type="ECO:0000313" key="3">
    <source>
        <dbReference type="Proteomes" id="UP000813444"/>
    </source>
</evidence>
<feature type="compositionally biased region" description="Basic and acidic residues" evidence="1">
    <location>
        <begin position="7"/>
        <end position="18"/>
    </location>
</feature>
<dbReference type="OrthoDB" id="5374569at2759"/>
<dbReference type="Proteomes" id="UP000813444">
    <property type="component" value="Unassembled WGS sequence"/>
</dbReference>
<feature type="compositionally biased region" description="Polar residues" evidence="1">
    <location>
        <begin position="19"/>
        <end position="30"/>
    </location>
</feature>
<dbReference type="AlphaFoldDB" id="A0A8K0WW31"/>
<proteinExistence type="predicted"/>
<feature type="compositionally biased region" description="Polar residues" evidence="1">
    <location>
        <begin position="271"/>
        <end position="281"/>
    </location>
</feature>
<name>A0A8K0WW31_9HYPO</name>
<comment type="caution">
    <text evidence="2">The sequence shown here is derived from an EMBL/GenBank/DDBJ whole genome shotgun (WGS) entry which is preliminary data.</text>
</comment>